<keyword evidence="3" id="KW-1185">Reference proteome</keyword>
<accession>A0A8J2X0E4</accession>
<reference evidence="2" key="1">
    <citation type="submission" date="2021-11" db="EMBL/GenBank/DDBJ databases">
        <authorList>
            <consortium name="Genoscope - CEA"/>
            <person name="William W."/>
        </authorList>
    </citation>
    <scope>NUCLEOTIDE SEQUENCE</scope>
</reference>
<protein>
    <submittedName>
        <fullName evidence="2">Uncharacterized protein</fullName>
    </submittedName>
</protein>
<evidence type="ECO:0000256" key="1">
    <source>
        <dbReference type="SAM" id="MobiDB-lite"/>
    </source>
</evidence>
<name>A0A8J2X0E4_9STRA</name>
<evidence type="ECO:0000313" key="2">
    <source>
        <dbReference type="EMBL" id="CAH0375727.1"/>
    </source>
</evidence>
<organism evidence="2 3">
    <name type="scientific">Pelagomonas calceolata</name>
    <dbReference type="NCBI Taxonomy" id="35677"/>
    <lineage>
        <taxon>Eukaryota</taxon>
        <taxon>Sar</taxon>
        <taxon>Stramenopiles</taxon>
        <taxon>Ochrophyta</taxon>
        <taxon>Pelagophyceae</taxon>
        <taxon>Pelagomonadales</taxon>
        <taxon>Pelagomonadaceae</taxon>
        <taxon>Pelagomonas</taxon>
    </lineage>
</organism>
<dbReference type="EMBL" id="CAKKNE010000005">
    <property type="protein sequence ID" value="CAH0375727.1"/>
    <property type="molecule type" value="Genomic_DNA"/>
</dbReference>
<feature type="compositionally biased region" description="Basic residues" evidence="1">
    <location>
        <begin position="706"/>
        <end position="718"/>
    </location>
</feature>
<feature type="compositionally biased region" description="Polar residues" evidence="1">
    <location>
        <begin position="722"/>
        <end position="731"/>
    </location>
</feature>
<dbReference type="Proteomes" id="UP000789595">
    <property type="component" value="Unassembled WGS sequence"/>
</dbReference>
<comment type="caution">
    <text evidence="2">The sequence shown here is derived from an EMBL/GenBank/DDBJ whole genome shotgun (WGS) entry which is preliminary data.</text>
</comment>
<feature type="compositionally biased region" description="Basic and acidic residues" evidence="1">
    <location>
        <begin position="90"/>
        <end position="104"/>
    </location>
</feature>
<evidence type="ECO:0000313" key="3">
    <source>
        <dbReference type="Proteomes" id="UP000789595"/>
    </source>
</evidence>
<sequence length="742" mass="81497">MGKKHRTKKDPCPKGCGGRFAAGPMVAHLKSCGRNTPPPSQTYTLSPDEDVWPNSEIRCVLCGGQAPMIAHPVTKKLFASCAKWYDPRHRDRDAARRARNDSKAARSALGGHSMIQARGDQIIEWRARIESLNGSRLDELVAFTSENQDWRTDDNRSVLLEALARRVEITDKEGYYSRLETRLGEVDPADVPKLWGGTNYREVCQSVQTLVRCPRGDPMFGRLPPLTTLLTFGTVESSLLALVDKEVRRIRASMRKAASGAASRHVVRERSRLSTNVRGLLIFDVNRRSAGVQTTSALAQRRRWRDGPNGFGLRLKAEGVGLLAQCLPRQLRVASPRAVKNLDCDFGGVANNQPIYQGPNVKLDGEGLVGDATTREYSRPANVGIARVLQTLSSGDHVVLQVCCFGEEVVEYPTDGGTWRDDFGRAAVHFLATYDAGVYDKHVAPNPREWARNWTRHLLEEDGCGGVIYGRPCSLVVNGETYGRCPYTDPLFCLLANSLDRTVCRVALDLDYRWDRDQPRDDTSVLPAWAGNRDWREALLRAATPHADDALRIAEVEILPRVAAAFADEDGDPCAALREGYAAVALGAETMGPGPYLAGVRQRYVDTVAPTVLEELGRARRFVIETYNVHDLDAGPVSTRYRFEPRTGLDDLLGAPDTSRLPPVPRASSPGRGGVDALTSALAASPSNFQASSDDDDAALPEVPKSRTRRRRRARRRRPPDGSTQPDSTARSLGAGGLPPVL</sequence>
<feature type="region of interest" description="Disordered" evidence="1">
    <location>
        <begin position="90"/>
        <end position="111"/>
    </location>
</feature>
<gene>
    <name evidence="2" type="ORF">PECAL_5P02660</name>
</gene>
<feature type="region of interest" description="Disordered" evidence="1">
    <location>
        <begin position="647"/>
        <end position="742"/>
    </location>
</feature>
<dbReference type="AlphaFoldDB" id="A0A8J2X0E4"/>
<proteinExistence type="predicted"/>